<dbReference type="Proteomes" id="UP001300502">
    <property type="component" value="Unassembled WGS sequence"/>
</dbReference>
<keyword evidence="12" id="KW-1185">Reference proteome</keyword>
<dbReference type="PANTHER" id="PTHR15952">
    <property type="entry name" value="EXPORTIN-T/LOS1"/>
    <property type="match status" value="1"/>
</dbReference>
<dbReference type="GO" id="GO:0016363">
    <property type="term" value="C:nuclear matrix"/>
    <property type="evidence" value="ECO:0007669"/>
    <property type="project" value="TreeGrafter"/>
</dbReference>
<dbReference type="InterPro" id="IPR040017">
    <property type="entry name" value="XPOT"/>
</dbReference>
<comment type="subcellular location">
    <subcellularLocation>
        <location evidence="1 9">Cytoplasm</location>
    </subcellularLocation>
    <subcellularLocation>
        <location evidence="9">Nucleus</location>
    </subcellularLocation>
    <text evidence="9">Shuttles between the nucleus and the cytoplasm.</text>
</comment>
<evidence type="ECO:0000256" key="8">
    <source>
        <dbReference type="ARBA" id="ARBA00032199"/>
    </source>
</evidence>
<dbReference type="InterPro" id="IPR011989">
    <property type="entry name" value="ARM-like"/>
</dbReference>
<proteinExistence type="inferred from homology"/>
<dbReference type="Pfam" id="PF08389">
    <property type="entry name" value="Xpo1"/>
    <property type="match status" value="1"/>
</dbReference>
<evidence type="ECO:0000256" key="2">
    <source>
        <dbReference type="ARBA" id="ARBA00018928"/>
    </source>
</evidence>
<evidence type="ECO:0000256" key="7">
    <source>
        <dbReference type="ARBA" id="ARBA00029784"/>
    </source>
</evidence>
<keyword evidence="4 9" id="KW-0820">tRNA-binding</keyword>
<dbReference type="GO" id="GO:0071528">
    <property type="term" value="P:tRNA re-export from nucleus"/>
    <property type="evidence" value="ECO:0007669"/>
    <property type="project" value="UniProtKB-UniRule"/>
</dbReference>
<evidence type="ECO:0000256" key="4">
    <source>
        <dbReference type="ARBA" id="ARBA00022555"/>
    </source>
</evidence>
<evidence type="ECO:0000256" key="9">
    <source>
        <dbReference type="RuleBase" id="RU366037"/>
    </source>
</evidence>
<evidence type="ECO:0000256" key="6">
    <source>
        <dbReference type="ARBA" id="ARBA00023242"/>
    </source>
</evidence>
<dbReference type="InterPro" id="IPR016024">
    <property type="entry name" value="ARM-type_fold"/>
</dbReference>
<keyword evidence="3 9" id="KW-0963">Cytoplasm</keyword>
<name>A0AAV9I824_9RHOD</name>
<dbReference type="PANTHER" id="PTHR15952:SF11">
    <property type="entry name" value="EXPORTIN-T"/>
    <property type="match status" value="1"/>
</dbReference>
<gene>
    <name evidence="11" type="ORF">GAYE_PCTG60G1396</name>
</gene>
<sequence>MEDSIETAIHDSLDPNTTQDKRVRALETLLKAKQADNCWQICLEKLFKTTKVEVQFWCIQTLNELINSSSWTSLYTSVRLFIRDSLTFYYFGVHVEEDWNGTGDTIESWKQWRSLFPETFLEANVPNFVRNKCAQLFSSLIAQEYPHSWPSIFRRLFSILPDVGETRKQNIGSSDIELLYRFLLVLYCLDEEFISLSAIQRSGQIGTRLRDGMRSDCIQQIVNLAIQITHLYHTTSDSRLEELCCLSLDICRRFVEWIDISLVTDSVFISTVFSMMIQPKRHCARSVASRIFSEIVSKKMSLEKKYQLLCSLNLDEFLTQWSTILSDHLLTSNYSIEQEASSVGEYLEQLGYQSFPIEMVKLVNTIASEALELVKASQSNLSSFVDISKVYGWIRRCLPVMIKCFQLQDDKIYRDTWEFLMIYINNCRNEVDDVGCILSILWEQVIWIDQQNLTEDQRNQFQQQRERLVILFKNICRVYPSLAMETIRSHLEGVSQRQEWDLQTLEEIECIYSFTNAFVELNHKTKEWDPLVFRVVSVLPKLEWFSTLNDPYIRFWIMEQLFSAYDDLLSHSVSVIESDMSLVYSIIVYLMDERGLRNPYSFKLRNKAASSLLKIARPLRQILATHFFQVLMSNLESIIVQTSQNIHIPQMMDLTRTDDIGLTEKLSLIQVVGIVLGGYWESGFCRECETILENWLTRLITTLESCIAAQNVSLGCYVLEALVCIAKGFNTLDDKQERENNKPAYNDNSESLEAMQETNKVQQNWSIQSTNSPVQNLTNCWKGSFSAVYQFLKTYGSLSVTKEKCLIFLHRMVDTLGAEALLFIQSCCLELISLHSNAVELTEIFLLINQIVVKLKASARSFLCEIIPPLFKSISNYFQPNNMEYLQFLQDPLHFRSEIWRENVELLKTFHLFLYHLVCQHLEDILLLPNHQPFLLFCLGMLVNTVSSDTVDLHWTECKYAWVVVGKLVLRPDADTLYLDSHYTLRQWIVQTFVPLSILLLLYRLDWKKPNKAQLGVVEEIVSFYMACKACPNMNPDWQTCFEHSLSKWPQIPSQLCQELFLICQQQQDKKSLYTLLTERLSKD</sequence>
<dbReference type="GO" id="GO:0000049">
    <property type="term" value="F:tRNA binding"/>
    <property type="evidence" value="ECO:0007669"/>
    <property type="project" value="UniProtKB-UniRule"/>
</dbReference>
<accession>A0AAV9I824</accession>
<dbReference type="SUPFAM" id="SSF48371">
    <property type="entry name" value="ARM repeat"/>
    <property type="match status" value="1"/>
</dbReference>
<dbReference type="GO" id="GO:0005643">
    <property type="term" value="C:nuclear pore"/>
    <property type="evidence" value="ECO:0007669"/>
    <property type="project" value="TreeGrafter"/>
</dbReference>
<keyword evidence="9" id="KW-0813">Transport</keyword>
<dbReference type="Gene3D" id="1.25.10.10">
    <property type="entry name" value="Leucine-rich Repeat Variant"/>
    <property type="match status" value="1"/>
</dbReference>
<organism evidence="11 12">
    <name type="scientific">Galdieria yellowstonensis</name>
    <dbReference type="NCBI Taxonomy" id="3028027"/>
    <lineage>
        <taxon>Eukaryota</taxon>
        <taxon>Rhodophyta</taxon>
        <taxon>Bangiophyceae</taxon>
        <taxon>Galdieriales</taxon>
        <taxon>Galdieriaceae</taxon>
        <taxon>Galdieria</taxon>
    </lineage>
</organism>
<comment type="similarity">
    <text evidence="9">Belongs to the exportin family.</text>
</comment>
<reference evidence="11 12" key="1">
    <citation type="submission" date="2022-07" db="EMBL/GenBank/DDBJ databases">
        <title>Genome-wide signatures of adaptation to extreme environments.</title>
        <authorList>
            <person name="Cho C.H."/>
            <person name="Yoon H.S."/>
        </authorList>
    </citation>
    <scope>NUCLEOTIDE SEQUENCE [LARGE SCALE GENOMIC DNA]</scope>
    <source>
        <strain evidence="11 12">108.79 E11</strain>
    </source>
</reference>
<keyword evidence="6 9" id="KW-0539">Nucleus</keyword>
<evidence type="ECO:0000313" key="12">
    <source>
        <dbReference type="Proteomes" id="UP001300502"/>
    </source>
</evidence>
<keyword evidence="5 9" id="KW-0694">RNA-binding</keyword>
<evidence type="ECO:0000256" key="5">
    <source>
        <dbReference type="ARBA" id="ARBA00022884"/>
    </source>
</evidence>
<dbReference type="GO" id="GO:0031267">
    <property type="term" value="F:small GTPase binding"/>
    <property type="evidence" value="ECO:0007669"/>
    <property type="project" value="InterPro"/>
</dbReference>
<feature type="domain" description="Exportin-1/Importin-beta-like" evidence="10">
    <location>
        <begin position="126"/>
        <end position="281"/>
    </location>
</feature>
<comment type="caution">
    <text evidence="11">The sequence shown here is derived from an EMBL/GenBank/DDBJ whole genome shotgun (WGS) entry which is preliminary data.</text>
</comment>
<evidence type="ECO:0000259" key="10">
    <source>
        <dbReference type="Pfam" id="PF08389"/>
    </source>
</evidence>
<comment type="function">
    <text evidence="9">tRNA nucleus export receptor which facilitates tRNA translocation across the nuclear pore complex.</text>
</comment>
<dbReference type="AlphaFoldDB" id="A0AAV9I824"/>
<dbReference type="GO" id="GO:0005737">
    <property type="term" value="C:cytoplasm"/>
    <property type="evidence" value="ECO:0007669"/>
    <property type="project" value="UniProtKB-SubCell"/>
</dbReference>
<protein>
    <recommendedName>
        <fullName evidence="2 9">Exportin-T</fullName>
    </recommendedName>
    <alternativeName>
        <fullName evidence="7 9">Exportin(tRNA)</fullName>
    </alternativeName>
    <alternativeName>
        <fullName evidence="8 9">tRNA exportin</fullName>
    </alternativeName>
</protein>
<dbReference type="EMBL" id="JANCYU010000015">
    <property type="protein sequence ID" value="KAK4523500.1"/>
    <property type="molecule type" value="Genomic_DNA"/>
</dbReference>
<dbReference type="InterPro" id="IPR013598">
    <property type="entry name" value="Exportin-1/Importin-b-like"/>
</dbReference>
<evidence type="ECO:0000256" key="1">
    <source>
        <dbReference type="ARBA" id="ARBA00004496"/>
    </source>
</evidence>
<evidence type="ECO:0000313" key="11">
    <source>
        <dbReference type="EMBL" id="KAK4523500.1"/>
    </source>
</evidence>
<evidence type="ECO:0000256" key="3">
    <source>
        <dbReference type="ARBA" id="ARBA00022490"/>
    </source>
</evidence>